<proteinExistence type="predicted"/>
<comment type="caution">
    <text evidence="1">The sequence shown here is derived from an EMBL/GenBank/DDBJ whole genome shotgun (WGS) entry which is preliminary data.</text>
</comment>
<dbReference type="AlphaFoldDB" id="A0A5B6VCF5"/>
<organism evidence="1 2">
    <name type="scientific">Gossypium australe</name>
    <dbReference type="NCBI Taxonomy" id="47621"/>
    <lineage>
        <taxon>Eukaryota</taxon>
        <taxon>Viridiplantae</taxon>
        <taxon>Streptophyta</taxon>
        <taxon>Embryophyta</taxon>
        <taxon>Tracheophyta</taxon>
        <taxon>Spermatophyta</taxon>
        <taxon>Magnoliopsida</taxon>
        <taxon>eudicotyledons</taxon>
        <taxon>Gunneridae</taxon>
        <taxon>Pentapetalae</taxon>
        <taxon>rosids</taxon>
        <taxon>malvids</taxon>
        <taxon>Malvales</taxon>
        <taxon>Malvaceae</taxon>
        <taxon>Malvoideae</taxon>
        <taxon>Gossypium</taxon>
    </lineage>
</organism>
<evidence type="ECO:0000313" key="1">
    <source>
        <dbReference type="EMBL" id="KAA3466842.1"/>
    </source>
</evidence>
<dbReference type="EMBL" id="SMMG02000007">
    <property type="protein sequence ID" value="KAA3466842.1"/>
    <property type="molecule type" value="Genomic_DNA"/>
</dbReference>
<accession>A0A5B6VCF5</accession>
<reference evidence="1" key="1">
    <citation type="submission" date="2019-08" db="EMBL/GenBank/DDBJ databases">
        <authorList>
            <person name="Liu F."/>
        </authorList>
    </citation>
    <scope>NUCLEOTIDE SEQUENCE [LARGE SCALE GENOMIC DNA]</scope>
    <source>
        <strain evidence="1">PA1801</strain>
        <tissue evidence="1">Leaf</tissue>
    </source>
</reference>
<name>A0A5B6VCF5_9ROSI</name>
<protein>
    <submittedName>
        <fullName evidence="1">Uncharacterized protein</fullName>
    </submittedName>
</protein>
<dbReference type="OrthoDB" id="1417698at2759"/>
<evidence type="ECO:0000313" key="2">
    <source>
        <dbReference type="Proteomes" id="UP000325315"/>
    </source>
</evidence>
<dbReference type="Proteomes" id="UP000325315">
    <property type="component" value="Unassembled WGS sequence"/>
</dbReference>
<gene>
    <name evidence="1" type="ORF">EPI10_001906</name>
</gene>
<keyword evidence="2" id="KW-1185">Reference proteome</keyword>
<sequence length="69" mass="7924">MTQSGTIPIKPNLEPERTLNEYALPTLDVIRGNIERLVINANNFKIKIVTIQMIQNTLQLWGNMMEDLN</sequence>